<dbReference type="REBASE" id="112462">
    <property type="entry name" value="Pfl279MrrP"/>
</dbReference>
<dbReference type="GO" id="GO:0009307">
    <property type="term" value="P:DNA restriction-modification system"/>
    <property type="evidence" value="ECO:0007669"/>
    <property type="project" value="InterPro"/>
</dbReference>
<evidence type="ECO:0000259" key="1">
    <source>
        <dbReference type="Pfam" id="PF04471"/>
    </source>
</evidence>
<accession>A0A0D0TTS1</accession>
<proteinExistence type="predicted"/>
<gene>
    <name evidence="2" type="primary">mrr</name>
    <name evidence="2" type="ORF">PFLU3_04460</name>
</gene>
<dbReference type="PATRIC" id="fig|294.125.peg.453"/>
<dbReference type="InterPro" id="IPR011335">
    <property type="entry name" value="Restrct_endonuc-II-like"/>
</dbReference>
<sequence length="545" mass="61651">MANRSGFEKVIRAIARETAKQQRLNESERRAALRASERAERQRLRAQAIRERDQARYDRQSERAAKQNYIEFREQEVRDGNATIRSWIDGLQSILSSTLMVDDTVTFDSLRITDNPPPFAPAKSLTTVIEGPALQFFTSKVGPLPWYLSLIPKFKVRHADQLRAAKERFQLSEEEHKAQDVQRLEMLKNARETYERGVSAFLEKKALRDSEVDAFRYSYYEGDFESIVAYCSMVLEKSDYSEGFPQNFSLAFLPESKQLVVEYELPTSDIIPDVAEYRYIKSKDEVSTKQRKPAEIKSLYADLIASLALRCLHELFEADQGEFLEVCCFNGYVTTIDPATGRGVQPHLVSVRTTRETFMEIDLARVDRAVCLRNLGAHISRSPSEAQPVRPIIEFNMVDKRFVDQQDLASNLSSATNLMDLNPYEFEALVANLFGKMGLESKLTRSSRDGGVDCIAYDPRPVLGGKVVIQAKRYKHTVGVSAVRDLYGTMMNEGANKGILVTTSGYGPDAFEFAKDKPIELIEGGGLLFLLQEIGIEARILMPVE</sequence>
<evidence type="ECO:0000313" key="2">
    <source>
        <dbReference type="EMBL" id="KIR24215.1"/>
    </source>
</evidence>
<dbReference type="PANTHER" id="PTHR30015:SF7">
    <property type="entry name" value="TYPE IV METHYL-DIRECTED RESTRICTION ENZYME ECOKMRR"/>
    <property type="match status" value="1"/>
</dbReference>
<protein>
    <submittedName>
        <fullName evidence="2">Mrr protein</fullName>
    </submittedName>
</protein>
<organism evidence="2 3">
    <name type="scientific">Pseudomonas fluorescens</name>
    <dbReference type="NCBI Taxonomy" id="294"/>
    <lineage>
        <taxon>Bacteria</taxon>
        <taxon>Pseudomonadati</taxon>
        <taxon>Pseudomonadota</taxon>
        <taxon>Gammaproteobacteria</taxon>
        <taxon>Pseudomonadales</taxon>
        <taxon>Pseudomonadaceae</taxon>
        <taxon>Pseudomonas</taxon>
    </lineage>
</organism>
<dbReference type="Gene3D" id="3.40.1350.10">
    <property type="match status" value="1"/>
</dbReference>
<dbReference type="PANTHER" id="PTHR30015">
    <property type="entry name" value="MRR RESTRICTION SYSTEM PROTEIN"/>
    <property type="match status" value="1"/>
</dbReference>
<dbReference type="InterPro" id="IPR007560">
    <property type="entry name" value="Restrct_endonuc_IV_Mrr"/>
</dbReference>
<dbReference type="AlphaFoldDB" id="A0A0D0TTS1"/>
<dbReference type="Pfam" id="PF04471">
    <property type="entry name" value="Mrr_cat"/>
    <property type="match status" value="1"/>
</dbReference>
<feature type="domain" description="Restriction endonuclease type IV Mrr" evidence="1">
    <location>
        <begin position="420"/>
        <end position="528"/>
    </location>
</feature>
<dbReference type="InterPro" id="IPR011856">
    <property type="entry name" value="tRNA_endonuc-like_dom_sf"/>
</dbReference>
<dbReference type="GO" id="GO:0003677">
    <property type="term" value="F:DNA binding"/>
    <property type="evidence" value="ECO:0007669"/>
    <property type="project" value="InterPro"/>
</dbReference>
<evidence type="ECO:0000313" key="3">
    <source>
        <dbReference type="Proteomes" id="UP000032210"/>
    </source>
</evidence>
<dbReference type="EMBL" id="JXCQ01000003">
    <property type="protein sequence ID" value="KIR24215.1"/>
    <property type="molecule type" value="Genomic_DNA"/>
</dbReference>
<dbReference type="GO" id="GO:0015666">
    <property type="term" value="F:restriction endodeoxyribonuclease activity"/>
    <property type="evidence" value="ECO:0007669"/>
    <property type="project" value="TreeGrafter"/>
</dbReference>
<comment type="caution">
    <text evidence="2">The sequence shown here is derived from an EMBL/GenBank/DDBJ whole genome shotgun (WGS) entry which is preliminary data.</text>
</comment>
<dbReference type="InterPro" id="IPR052906">
    <property type="entry name" value="Type_IV_Methyl-Rstrct_Enzyme"/>
</dbReference>
<reference evidence="2 3" key="1">
    <citation type="submission" date="2015-01" db="EMBL/GenBank/DDBJ databases">
        <title>Genome sequence of the beneficial rhizobacterium Pseudomonas fluorescens 2-79.</title>
        <authorList>
            <person name="Thuermer A."/>
            <person name="Daniel R."/>
        </authorList>
    </citation>
    <scope>NUCLEOTIDE SEQUENCE [LARGE SCALE GENOMIC DNA]</scope>
    <source>
        <strain evidence="2 3">2-79</strain>
    </source>
</reference>
<dbReference type="SUPFAM" id="SSF52980">
    <property type="entry name" value="Restriction endonuclease-like"/>
    <property type="match status" value="1"/>
</dbReference>
<name>A0A0D0TTS1_PSEFL</name>
<dbReference type="Proteomes" id="UP000032210">
    <property type="component" value="Unassembled WGS sequence"/>
</dbReference>
<dbReference type="RefSeq" id="WP_043046699.1">
    <property type="nucleotide sequence ID" value="NZ_JXCQ01000003.1"/>
</dbReference>